<proteinExistence type="predicted"/>
<dbReference type="EMBL" id="CP047143">
    <property type="protein sequence ID" value="QHQ69128.1"/>
    <property type="molecule type" value="Genomic_DNA"/>
</dbReference>
<sequence>MTYQIKREQRIALAIAEQFCQQWDLLPKVKRNHFRFANAGEPTLLTENCIDCSFSVVGLPYLGSSSVVEFNTGESNKQIKEKVVNTYLDLFKDYKAESMLNGKIFGFCPQKATMKQFKAAEKYLKLIISKVKENK</sequence>
<accession>A0AB37DIR3</accession>
<gene>
    <name evidence="1" type="ORF">GSR61_11115</name>
</gene>
<dbReference type="AlphaFoldDB" id="A0AB37DIR3"/>
<dbReference type="Proteomes" id="UP000464915">
    <property type="component" value="Plasmid unnamed"/>
</dbReference>
<keyword evidence="1" id="KW-0614">Plasmid</keyword>
<evidence type="ECO:0000313" key="2">
    <source>
        <dbReference type="Proteomes" id="UP000464915"/>
    </source>
</evidence>
<protein>
    <submittedName>
        <fullName evidence="1">Uncharacterized protein</fullName>
    </submittedName>
</protein>
<geneLocation type="plasmid" evidence="1 2">
    <name>unnamed</name>
</geneLocation>
<evidence type="ECO:0000313" key="1">
    <source>
        <dbReference type="EMBL" id="QHQ69128.1"/>
    </source>
</evidence>
<organism evidence="1 2">
    <name type="scientific">Lactobacillus crispatus</name>
    <dbReference type="NCBI Taxonomy" id="47770"/>
    <lineage>
        <taxon>Bacteria</taxon>
        <taxon>Bacillati</taxon>
        <taxon>Bacillota</taxon>
        <taxon>Bacilli</taxon>
        <taxon>Lactobacillales</taxon>
        <taxon>Lactobacillaceae</taxon>
        <taxon>Lactobacillus</taxon>
    </lineage>
</organism>
<name>A0AB37DIR3_9LACO</name>
<dbReference type="RefSeq" id="WP_065989141.1">
    <property type="nucleotide sequence ID" value="NZ_CP047143.1"/>
</dbReference>
<reference evidence="1 2" key="1">
    <citation type="submission" date="2019-12" db="EMBL/GenBank/DDBJ databases">
        <title>Complete Genome Sequences of Lactobacillus strains, C25 and P38, Isolated from Chicken Cecum.</title>
        <authorList>
            <person name="Hassan H.M."/>
            <person name="Mendoza M."/>
            <person name="Rezvani M."/>
            <person name="Koci M.D."/>
            <person name="Dickey A.N."/>
            <person name="Scholl E.H."/>
        </authorList>
    </citation>
    <scope>NUCLEOTIDE SEQUENCE [LARGE SCALE GENOMIC DNA]</scope>
    <source>
        <strain evidence="1 2">C25</strain>
        <plasmid evidence="1 2">unnamed</plasmid>
    </source>
</reference>